<dbReference type="Proteomes" id="UP000324800">
    <property type="component" value="Unassembled WGS sequence"/>
</dbReference>
<comment type="caution">
    <text evidence="1">The sequence shown here is derived from an EMBL/GenBank/DDBJ whole genome shotgun (WGS) entry which is preliminary data.</text>
</comment>
<protein>
    <submittedName>
        <fullName evidence="1">Uncharacterized protein</fullName>
    </submittedName>
</protein>
<dbReference type="AlphaFoldDB" id="A0A5J4URU9"/>
<proteinExistence type="predicted"/>
<organism evidence="1 2">
    <name type="scientific">Streblomastix strix</name>
    <dbReference type="NCBI Taxonomy" id="222440"/>
    <lineage>
        <taxon>Eukaryota</taxon>
        <taxon>Metamonada</taxon>
        <taxon>Preaxostyla</taxon>
        <taxon>Oxymonadida</taxon>
        <taxon>Streblomastigidae</taxon>
        <taxon>Streblomastix</taxon>
    </lineage>
</organism>
<name>A0A5J4URU9_9EUKA</name>
<evidence type="ECO:0000313" key="2">
    <source>
        <dbReference type="Proteomes" id="UP000324800"/>
    </source>
</evidence>
<sequence length="56" mass="6387">MGIYKYNYFKRVLEKIAGALTDKGLLKFVIVALLSINQEISAFQKEIANKKPIDKI</sequence>
<reference evidence="1 2" key="1">
    <citation type="submission" date="2019-03" db="EMBL/GenBank/DDBJ databases">
        <title>Single cell metagenomics reveals metabolic interactions within the superorganism composed of flagellate Streblomastix strix and complex community of Bacteroidetes bacteria on its surface.</title>
        <authorList>
            <person name="Treitli S.C."/>
            <person name="Kolisko M."/>
            <person name="Husnik F."/>
            <person name="Keeling P."/>
            <person name="Hampl V."/>
        </authorList>
    </citation>
    <scope>NUCLEOTIDE SEQUENCE [LARGE SCALE GENOMIC DNA]</scope>
    <source>
        <strain evidence="1">ST1C</strain>
    </source>
</reference>
<dbReference type="EMBL" id="SNRW01013513">
    <property type="protein sequence ID" value="KAA6372535.1"/>
    <property type="molecule type" value="Genomic_DNA"/>
</dbReference>
<gene>
    <name evidence="1" type="ORF">EZS28_031936</name>
</gene>
<evidence type="ECO:0000313" key="1">
    <source>
        <dbReference type="EMBL" id="KAA6372535.1"/>
    </source>
</evidence>
<feature type="non-terminal residue" evidence="1">
    <location>
        <position position="56"/>
    </location>
</feature>
<accession>A0A5J4URU9</accession>